<evidence type="ECO:0000313" key="2">
    <source>
        <dbReference type="EMBL" id="TFK37545.1"/>
    </source>
</evidence>
<dbReference type="PANTHER" id="PTHR12390">
    <property type="entry name" value="UROPORPHYRINOGEN III SYNTHASE"/>
    <property type="match status" value="1"/>
</dbReference>
<reference evidence="2 3" key="1">
    <citation type="journal article" date="2019" name="Nat. Ecol. Evol.">
        <title>Megaphylogeny resolves global patterns of mushroom evolution.</title>
        <authorList>
            <person name="Varga T."/>
            <person name="Krizsan K."/>
            <person name="Foldi C."/>
            <person name="Dima B."/>
            <person name="Sanchez-Garcia M."/>
            <person name="Sanchez-Ramirez S."/>
            <person name="Szollosi G.J."/>
            <person name="Szarkandi J.G."/>
            <person name="Papp V."/>
            <person name="Albert L."/>
            <person name="Andreopoulos W."/>
            <person name="Angelini C."/>
            <person name="Antonin V."/>
            <person name="Barry K.W."/>
            <person name="Bougher N.L."/>
            <person name="Buchanan P."/>
            <person name="Buyck B."/>
            <person name="Bense V."/>
            <person name="Catcheside P."/>
            <person name="Chovatia M."/>
            <person name="Cooper J."/>
            <person name="Damon W."/>
            <person name="Desjardin D."/>
            <person name="Finy P."/>
            <person name="Geml J."/>
            <person name="Haridas S."/>
            <person name="Hughes K."/>
            <person name="Justo A."/>
            <person name="Karasinski D."/>
            <person name="Kautmanova I."/>
            <person name="Kiss B."/>
            <person name="Kocsube S."/>
            <person name="Kotiranta H."/>
            <person name="LaButti K.M."/>
            <person name="Lechner B.E."/>
            <person name="Liimatainen K."/>
            <person name="Lipzen A."/>
            <person name="Lukacs Z."/>
            <person name="Mihaltcheva S."/>
            <person name="Morgado L.N."/>
            <person name="Niskanen T."/>
            <person name="Noordeloos M.E."/>
            <person name="Ohm R.A."/>
            <person name="Ortiz-Santana B."/>
            <person name="Ovrebo C."/>
            <person name="Racz N."/>
            <person name="Riley R."/>
            <person name="Savchenko A."/>
            <person name="Shiryaev A."/>
            <person name="Soop K."/>
            <person name="Spirin V."/>
            <person name="Szebenyi C."/>
            <person name="Tomsovsky M."/>
            <person name="Tulloss R.E."/>
            <person name="Uehling J."/>
            <person name="Grigoriev I.V."/>
            <person name="Vagvolgyi C."/>
            <person name="Papp T."/>
            <person name="Martin F.M."/>
            <person name="Miettinen O."/>
            <person name="Hibbett D.S."/>
            <person name="Nagy L.G."/>
        </authorList>
    </citation>
    <scope>NUCLEOTIDE SEQUENCE [LARGE SCALE GENOMIC DNA]</scope>
    <source>
        <strain evidence="2 3">CBS 166.37</strain>
    </source>
</reference>
<dbReference type="GO" id="GO:0006782">
    <property type="term" value="P:protoporphyrinogen IX biosynthetic process"/>
    <property type="evidence" value="ECO:0007669"/>
    <property type="project" value="UniProtKB-UniPathway"/>
</dbReference>
<dbReference type="CDD" id="cd06578">
    <property type="entry name" value="HemD"/>
    <property type="match status" value="1"/>
</dbReference>
<dbReference type="AlphaFoldDB" id="A0A5C3LXW1"/>
<dbReference type="PANTHER" id="PTHR12390:SF0">
    <property type="entry name" value="UROPORPHYRINOGEN-III SYNTHASE"/>
    <property type="match status" value="1"/>
</dbReference>
<dbReference type="GO" id="GO:0006780">
    <property type="term" value="P:uroporphyrinogen III biosynthetic process"/>
    <property type="evidence" value="ECO:0007669"/>
    <property type="project" value="InterPro"/>
</dbReference>
<dbReference type="InterPro" id="IPR036108">
    <property type="entry name" value="4pyrrol_syn_uPrphyn_synt_sf"/>
</dbReference>
<dbReference type="GO" id="GO:0005829">
    <property type="term" value="C:cytosol"/>
    <property type="evidence" value="ECO:0007669"/>
    <property type="project" value="TreeGrafter"/>
</dbReference>
<sequence>MSNVLLLRSPIQEPTDRYEAAFLFAGYHPISVPVLETVHINLDALERIVQAEPISKNYGGVILTSKRSCDALGAALQSMKDLPSDYRTGLALRTFLEAWSSVPFYVVGQGTGSALSELAESYASIGFKPTNIRGEDAGTGERLARFIVEDYSTRDNKLFYLTGDKNRDTIPKILKEGGVDFQSLQVYNTQGSSHFESNLENAIASAVSKDWWIAYFAPSAAEFVTPILRKHFDLRAYQPPSDSSQNGHPKVAAIGPVTLKFLHDTLNLHVEVVPPQPTPEDLVDAISIHDHK</sequence>
<dbReference type="UniPathway" id="UPA00251">
    <property type="reaction ID" value="UER00320"/>
</dbReference>
<dbReference type="InterPro" id="IPR039793">
    <property type="entry name" value="UROS/Hem4"/>
</dbReference>
<proteinExistence type="predicted"/>
<gene>
    <name evidence="2" type="ORF">BDQ12DRAFT_652555</name>
</gene>
<keyword evidence="3" id="KW-1185">Reference proteome</keyword>
<dbReference type="STRING" id="68775.A0A5C3LXW1"/>
<evidence type="ECO:0000313" key="3">
    <source>
        <dbReference type="Proteomes" id="UP000308652"/>
    </source>
</evidence>
<dbReference type="InterPro" id="IPR003754">
    <property type="entry name" value="4pyrrol_synth_uPrphyn_synth"/>
</dbReference>
<organism evidence="2 3">
    <name type="scientific">Crucibulum laeve</name>
    <dbReference type="NCBI Taxonomy" id="68775"/>
    <lineage>
        <taxon>Eukaryota</taxon>
        <taxon>Fungi</taxon>
        <taxon>Dikarya</taxon>
        <taxon>Basidiomycota</taxon>
        <taxon>Agaricomycotina</taxon>
        <taxon>Agaricomycetes</taxon>
        <taxon>Agaricomycetidae</taxon>
        <taxon>Agaricales</taxon>
        <taxon>Agaricineae</taxon>
        <taxon>Nidulariaceae</taxon>
        <taxon>Crucibulum</taxon>
    </lineage>
</organism>
<dbReference type="Pfam" id="PF02602">
    <property type="entry name" value="HEM4"/>
    <property type="match status" value="1"/>
</dbReference>
<name>A0A5C3LXW1_9AGAR</name>
<dbReference type="Proteomes" id="UP000308652">
    <property type="component" value="Unassembled WGS sequence"/>
</dbReference>
<dbReference type="OrthoDB" id="5595751at2759"/>
<feature type="domain" description="Tetrapyrrole biosynthesis uroporphyrinogen III synthase" evidence="1">
    <location>
        <begin position="17"/>
        <end position="283"/>
    </location>
</feature>
<accession>A0A5C3LXW1</accession>
<protein>
    <submittedName>
        <fullName evidence="2">Tetrapyrrole biosynthesis, uroporphyrinogen III synthase</fullName>
    </submittedName>
</protein>
<dbReference type="SUPFAM" id="SSF69618">
    <property type="entry name" value="HemD-like"/>
    <property type="match status" value="1"/>
</dbReference>
<dbReference type="EMBL" id="ML213607">
    <property type="protein sequence ID" value="TFK37545.1"/>
    <property type="molecule type" value="Genomic_DNA"/>
</dbReference>
<dbReference type="Gene3D" id="3.40.50.10090">
    <property type="match status" value="2"/>
</dbReference>
<dbReference type="GO" id="GO:0004852">
    <property type="term" value="F:uroporphyrinogen-III synthase activity"/>
    <property type="evidence" value="ECO:0007669"/>
    <property type="project" value="InterPro"/>
</dbReference>
<evidence type="ECO:0000259" key="1">
    <source>
        <dbReference type="Pfam" id="PF02602"/>
    </source>
</evidence>